<keyword evidence="1" id="KW-0472">Membrane</keyword>
<dbReference type="InterPro" id="IPR045749">
    <property type="entry name" value="DUF6090"/>
</dbReference>
<evidence type="ECO:0000256" key="1">
    <source>
        <dbReference type="SAM" id="Phobius"/>
    </source>
</evidence>
<keyword evidence="1" id="KW-0812">Transmembrane</keyword>
<protein>
    <submittedName>
        <fullName evidence="2">Uncharacterized protein</fullName>
    </submittedName>
</protein>
<dbReference type="Pfam" id="PF19578">
    <property type="entry name" value="DUF6090"/>
    <property type="match status" value="1"/>
</dbReference>
<dbReference type="Proteomes" id="UP001500359">
    <property type="component" value="Unassembled WGS sequence"/>
</dbReference>
<sequence>MIFERVKQVTKRGLPSALFEIMLIFIGISLALAFDNWNTERNARALEKEYLQSIYTNLENNFKQIDDNMTFNANGYLKSAWNVSNFVKGEAFNEATLLTDFQSSGSYKTLSLETSGYTSIRSYGLHILKSPQLRVAIVELHDRHFDRLLNVWEGLVVRKAATELFAPIRMEYGDFTREFNSANEWREYLQDKRPLRNMYVRVINNFGNAINNTVPYLRKIHVVMEQLEQALKIKSNQQERLKRIEFWEWEAANDWPISDPMQQIPKDEQTH</sequence>
<proteinExistence type="predicted"/>
<gene>
    <name evidence="2" type="ORF">GCM10009114_06800</name>
</gene>
<name>A0ABP3WQZ2_9ALTE</name>
<dbReference type="EMBL" id="BAAAFD010000001">
    <property type="protein sequence ID" value="GAA0853606.1"/>
    <property type="molecule type" value="Genomic_DNA"/>
</dbReference>
<comment type="caution">
    <text evidence="2">The sequence shown here is derived from an EMBL/GenBank/DDBJ whole genome shotgun (WGS) entry which is preliminary data.</text>
</comment>
<reference evidence="3" key="1">
    <citation type="journal article" date="2019" name="Int. J. Syst. Evol. Microbiol.">
        <title>The Global Catalogue of Microorganisms (GCM) 10K type strain sequencing project: providing services to taxonomists for standard genome sequencing and annotation.</title>
        <authorList>
            <consortium name="The Broad Institute Genomics Platform"/>
            <consortium name="The Broad Institute Genome Sequencing Center for Infectious Disease"/>
            <person name="Wu L."/>
            <person name="Ma J."/>
        </authorList>
    </citation>
    <scope>NUCLEOTIDE SEQUENCE [LARGE SCALE GENOMIC DNA]</scope>
    <source>
        <strain evidence="3">JCM 15896</strain>
    </source>
</reference>
<keyword evidence="1" id="KW-1133">Transmembrane helix</keyword>
<dbReference type="RefSeq" id="WP_343856472.1">
    <property type="nucleotide sequence ID" value="NZ_BAAAFD010000001.1"/>
</dbReference>
<evidence type="ECO:0000313" key="3">
    <source>
        <dbReference type="Proteomes" id="UP001500359"/>
    </source>
</evidence>
<feature type="transmembrane region" description="Helical" evidence="1">
    <location>
        <begin position="12"/>
        <end position="34"/>
    </location>
</feature>
<keyword evidence="3" id="KW-1185">Reference proteome</keyword>
<organism evidence="2 3">
    <name type="scientific">Aliiglaciecola litoralis</name>
    <dbReference type="NCBI Taxonomy" id="582857"/>
    <lineage>
        <taxon>Bacteria</taxon>
        <taxon>Pseudomonadati</taxon>
        <taxon>Pseudomonadota</taxon>
        <taxon>Gammaproteobacteria</taxon>
        <taxon>Alteromonadales</taxon>
        <taxon>Alteromonadaceae</taxon>
        <taxon>Aliiglaciecola</taxon>
    </lineage>
</organism>
<evidence type="ECO:0000313" key="2">
    <source>
        <dbReference type="EMBL" id="GAA0853606.1"/>
    </source>
</evidence>
<accession>A0ABP3WQZ2</accession>